<feature type="region of interest" description="Disordered" evidence="1">
    <location>
        <begin position="28"/>
        <end position="73"/>
    </location>
</feature>
<dbReference type="Proteomes" id="UP000244037">
    <property type="component" value="Unassembled WGS sequence"/>
</dbReference>
<comment type="caution">
    <text evidence="2">The sequence shown here is derived from an EMBL/GenBank/DDBJ whole genome shotgun (WGS) entry which is preliminary data.</text>
</comment>
<name>A0A8E3AQA6_9RHOB</name>
<accession>A0A8E3AQA6</accession>
<evidence type="ECO:0000256" key="1">
    <source>
        <dbReference type="SAM" id="MobiDB-lite"/>
    </source>
</evidence>
<gene>
    <name evidence="2" type="ORF">C8N38_108190</name>
</gene>
<feature type="compositionally biased region" description="Polar residues" evidence="1">
    <location>
        <begin position="62"/>
        <end position="73"/>
    </location>
</feature>
<reference evidence="2 3" key="1">
    <citation type="submission" date="2018-04" db="EMBL/GenBank/DDBJ databases">
        <title>Genomic Encyclopedia of Archaeal and Bacterial Type Strains, Phase II (KMG-II): from individual species to whole genera.</title>
        <authorList>
            <person name="Goeker M."/>
        </authorList>
    </citation>
    <scope>NUCLEOTIDE SEQUENCE [LARGE SCALE GENOMIC DNA]</scope>
    <source>
        <strain evidence="2 3">DSM 19783</strain>
    </source>
</reference>
<evidence type="ECO:0000313" key="2">
    <source>
        <dbReference type="EMBL" id="PTW48437.1"/>
    </source>
</evidence>
<sequence length="73" mass="7676">MGKGRFRILAVNGDCRHEILALIADTGISEEREGGGTQIPSDARRAPGRSEGPAPGALAQPETDQYQTKGVSL</sequence>
<evidence type="ECO:0000313" key="3">
    <source>
        <dbReference type="Proteomes" id="UP000244037"/>
    </source>
</evidence>
<protein>
    <submittedName>
        <fullName evidence="2">Uncharacterized protein</fullName>
    </submittedName>
</protein>
<proteinExistence type="predicted"/>
<keyword evidence="3" id="KW-1185">Reference proteome</keyword>
<dbReference type="AlphaFoldDB" id="A0A8E3AQA6"/>
<dbReference type="EMBL" id="QAYC01000008">
    <property type="protein sequence ID" value="PTW48437.1"/>
    <property type="molecule type" value="Genomic_DNA"/>
</dbReference>
<organism evidence="2 3">
    <name type="scientific">Rhodovulum kholense</name>
    <dbReference type="NCBI Taxonomy" id="453584"/>
    <lineage>
        <taxon>Bacteria</taxon>
        <taxon>Pseudomonadati</taxon>
        <taxon>Pseudomonadota</taxon>
        <taxon>Alphaproteobacteria</taxon>
        <taxon>Rhodobacterales</taxon>
        <taxon>Paracoccaceae</taxon>
        <taxon>Rhodovulum</taxon>
    </lineage>
</organism>